<feature type="transmembrane region" description="Helical" evidence="1">
    <location>
        <begin position="20"/>
        <end position="41"/>
    </location>
</feature>
<dbReference type="AlphaFoldDB" id="A0A1H2IGU5"/>
<keyword evidence="1" id="KW-0472">Membrane</keyword>
<keyword evidence="1" id="KW-1133">Transmembrane helix</keyword>
<proteinExistence type="predicted"/>
<keyword evidence="3" id="KW-1185">Reference proteome</keyword>
<accession>A0A1H2IGU5</accession>
<evidence type="ECO:0000313" key="3">
    <source>
        <dbReference type="Proteomes" id="UP000199608"/>
    </source>
</evidence>
<dbReference type="EMBL" id="FNLL01000008">
    <property type="protein sequence ID" value="SDU43400.1"/>
    <property type="molecule type" value="Genomic_DNA"/>
</dbReference>
<protein>
    <submittedName>
        <fullName evidence="2">Uncharacterized protein</fullName>
    </submittedName>
</protein>
<organism evidence="2 3">
    <name type="scientific">Desulfobacula phenolica</name>
    <dbReference type="NCBI Taxonomy" id="90732"/>
    <lineage>
        <taxon>Bacteria</taxon>
        <taxon>Pseudomonadati</taxon>
        <taxon>Thermodesulfobacteriota</taxon>
        <taxon>Desulfobacteria</taxon>
        <taxon>Desulfobacterales</taxon>
        <taxon>Desulfobacteraceae</taxon>
        <taxon>Desulfobacula</taxon>
    </lineage>
</organism>
<evidence type="ECO:0000256" key="1">
    <source>
        <dbReference type="SAM" id="Phobius"/>
    </source>
</evidence>
<gene>
    <name evidence="2" type="ORF">SAMN04487931_108184</name>
</gene>
<dbReference type="Proteomes" id="UP000199608">
    <property type="component" value="Unassembled WGS sequence"/>
</dbReference>
<reference evidence="3" key="1">
    <citation type="submission" date="2016-10" db="EMBL/GenBank/DDBJ databases">
        <authorList>
            <person name="Varghese N."/>
            <person name="Submissions S."/>
        </authorList>
    </citation>
    <scope>NUCLEOTIDE SEQUENCE [LARGE SCALE GENOMIC DNA]</scope>
    <source>
        <strain evidence="3">DSM 3384</strain>
    </source>
</reference>
<sequence>MLIQKFLAEIRYYQRRYQCFLSRCLYLLFCYTVQILISLTVGQAGYRLKAGQFELVNKNFSSTQASKQRLPEKEYYTGYPCLKW</sequence>
<name>A0A1H2IGU5_9BACT</name>
<evidence type="ECO:0000313" key="2">
    <source>
        <dbReference type="EMBL" id="SDU43400.1"/>
    </source>
</evidence>
<keyword evidence="1" id="KW-0812">Transmembrane</keyword>